<name>A0A2J7Q474_9NEOP</name>
<dbReference type="Proteomes" id="UP000235965">
    <property type="component" value="Unassembled WGS sequence"/>
</dbReference>
<dbReference type="PRINTS" id="PR00722">
    <property type="entry name" value="CHYMOTRYPSIN"/>
</dbReference>
<evidence type="ECO:0000256" key="1">
    <source>
        <dbReference type="ARBA" id="ARBA00022670"/>
    </source>
</evidence>
<dbReference type="SMART" id="SM00020">
    <property type="entry name" value="Tryp_SPc"/>
    <property type="match status" value="1"/>
</dbReference>
<keyword evidence="2 5" id="KW-0378">Hydrolase</keyword>
<dbReference type="InterPro" id="IPR018114">
    <property type="entry name" value="TRYPSIN_HIS"/>
</dbReference>
<protein>
    <submittedName>
        <fullName evidence="7">Trypsin-1</fullName>
    </submittedName>
</protein>
<dbReference type="PANTHER" id="PTHR24252">
    <property type="entry name" value="ACROSIN-RELATED"/>
    <property type="match status" value="1"/>
</dbReference>
<dbReference type="InterPro" id="IPR001254">
    <property type="entry name" value="Trypsin_dom"/>
</dbReference>
<dbReference type="PROSITE" id="PS00135">
    <property type="entry name" value="TRYPSIN_SER"/>
    <property type="match status" value="1"/>
</dbReference>
<reference evidence="7 8" key="1">
    <citation type="submission" date="2017-12" db="EMBL/GenBank/DDBJ databases">
        <title>Hemimetabolous genomes reveal molecular basis of termite eusociality.</title>
        <authorList>
            <person name="Harrison M.C."/>
            <person name="Jongepier E."/>
            <person name="Robertson H.M."/>
            <person name="Arning N."/>
            <person name="Bitard-Feildel T."/>
            <person name="Chao H."/>
            <person name="Childers C.P."/>
            <person name="Dinh H."/>
            <person name="Doddapaneni H."/>
            <person name="Dugan S."/>
            <person name="Gowin J."/>
            <person name="Greiner C."/>
            <person name="Han Y."/>
            <person name="Hu H."/>
            <person name="Hughes D.S.T."/>
            <person name="Huylmans A.-K."/>
            <person name="Kemena C."/>
            <person name="Kremer L.P.M."/>
            <person name="Lee S.L."/>
            <person name="Lopez-Ezquerra A."/>
            <person name="Mallet L."/>
            <person name="Monroy-Kuhn J.M."/>
            <person name="Moser A."/>
            <person name="Murali S.C."/>
            <person name="Muzny D.M."/>
            <person name="Otani S."/>
            <person name="Piulachs M.-D."/>
            <person name="Poelchau M."/>
            <person name="Qu J."/>
            <person name="Schaub F."/>
            <person name="Wada-Katsumata A."/>
            <person name="Worley K.C."/>
            <person name="Xie Q."/>
            <person name="Ylla G."/>
            <person name="Poulsen M."/>
            <person name="Gibbs R.A."/>
            <person name="Schal C."/>
            <person name="Richards S."/>
            <person name="Belles X."/>
            <person name="Korb J."/>
            <person name="Bornberg-Bauer E."/>
        </authorList>
    </citation>
    <scope>NUCLEOTIDE SEQUENCE [LARGE SCALE GENOMIC DNA]</scope>
    <source>
        <tissue evidence="7">Whole body</tissue>
    </source>
</reference>
<dbReference type="InParanoid" id="A0A2J7Q474"/>
<comment type="caution">
    <text evidence="7">The sequence shown here is derived from an EMBL/GenBank/DDBJ whole genome shotgun (WGS) entry which is preliminary data.</text>
</comment>
<dbReference type="OrthoDB" id="10012881at2759"/>
<evidence type="ECO:0000256" key="4">
    <source>
        <dbReference type="ARBA" id="ARBA00023157"/>
    </source>
</evidence>
<keyword evidence="1 5" id="KW-0645">Protease</keyword>
<dbReference type="InterPro" id="IPR033116">
    <property type="entry name" value="TRYPSIN_SER"/>
</dbReference>
<evidence type="ECO:0000313" key="7">
    <source>
        <dbReference type="EMBL" id="PNF23369.1"/>
    </source>
</evidence>
<dbReference type="InterPro" id="IPR043504">
    <property type="entry name" value="Peptidase_S1_PA_chymotrypsin"/>
</dbReference>
<sequence>MKVNVATTTTTTTTKRLVPQWSSKMICIWKTTLLLLLIATLADYVELQPTGEVSTDQENAERLSYLEWLLSIISPEGSKPEEPEEPPVDPSKCEPCKCGLVNKKVRIVGGHETQVNQYPWMAQLLYNNRFYCGGSLINSKYLLTASHCVKGFNREKITVRLLDHTRGANNEADIIERRVQRIVTHSRYDGATFNNDIALLRFDREIAIEGLLRPVCLPELGRSFTGMQGVVTGWGVTVQNGAPSDVLNEVTVPILSNKECRMTPYGSRKITDNMMCAGYPQGKKDSCQGDSGGPLHVANGTAHSVVGVVSWGEGCGLPNHPGVYTRVNRYITWNKRNTRDACFCQ</sequence>
<evidence type="ECO:0000256" key="5">
    <source>
        <dbReference type="RuleBase" id="RU363034"/>
    </source>
</evidence>
<accession>A0A2J7Q474</accession>
<keyword evidence="3 5" id="KW-0720">Serine protease</keyword>
<dbReference type="PROSITE" id="PS50240">
    <property type="entry name" value="TRYPSIN_DOM"/>
    <property type="match status" value="1"/>
</dbReference>
<dbReference type="SUPFAM" id="SSF50494">
    <property type="entry name" value="Trypsin-like serine proteases"/>
    <property type="match status" value="1"/>
</dbReference>
<dbReference type="EMBL" id="NEVH01018390">
    <property type="protein sequence ID" value="PNF23369.1"/>
    <property type="molecule type" value="Genomic_DNA"/>
</dbReference>
<evidence type="ECO:0000256" key="2">
    <source>
        <dbReference type="ARBA" id="ARBA00022801"/>
    </source>
</evidence>
<dbReference type="CDD" id="cd00190">
    <property type="entry name" value="Tryp_SPc"/>
    <property type="match status" value="1"/>
</dbReference>
<keyword evidence="4" id="KW-1015">Disulfide bond</keyword>
<evidence type="ECO:0000256" key="3">
    <source>
        <dbReference type="ARBA" id="ARBA00022825"/>
    </source>
</evidence>
<dbReference type="PANTHER" id="PTHR24252:SF18">
    <property type="entry name" value="OVOCHYMASE 1"/>
    <property type="match status" value="1"/>
</dbReference>
<evidence type="ECO:0000259" key="6">
    <source>
        <dbReference type="PROSITE" id="PS50240"/>
    </source>
</evidence>
<evidence type="ECO:0000313" key="8">
    <source>
        <dbReference type="Proteomes" id="UP000235965"/>
    </source>
</evidence>
<dbReference type="PROSITE" id="PS00134">
    <property type="entry name" value="TRYPSIN_HIS"/>
    <property type="match status" value="1"/>
</dbReference>
<dbReference type="InterPro" id="IPR001314">
    <property type="entry name" value="Peptidase_S1A"/>
</dbReference>
<dbReference type="InterPro" id="IPR009003">
    <property type="entry name" value="Peptidase_S1_PA"/>
</dbReference>
<feature type="domain" description="Peptidase S1" evidence="6">
    <location>
        <begin position="107"/>
        <end position="339"/>
    </location>
</feature>
<dbReference type="Pfam" id="PF00089">
    <property type="entry name" value="Trypsin"/>
    <property type="match status" value="1"/>
</dbReference>
<proteinExistence type="predicted"/>
<dbReference type="STRING" id="105785.A0A2J7Q474"/>
<dbReference type="AlphaFoldDB" id="A0A2J7Q474"/>
<gene>
    <name evidence="7" type="primary">TRYP</name>
    <name evidence="7" type="ORF">B7P43_G13176</name>
</gene>
<keyword evidence="8" id="KW-1185">Reference proteome</keyword>
<dbReference type="Gene3D" id="2.40.10.10">
    <property type="entry name" value="Trypsin-like serine proteases"/>
    <property type="match status" value="2"/>
</dbReference>
<dbReference type="GO" id="GO:0006508">
    <property type="term" value="P:proteolysis"/>
    <property type="evidence" value="ECO:0007669"/>
    <property type="project" value="UniProtKB-KW"/>
</dbReference>
<dbReference type="GO" id="GO:0004252">
    <property type="term" value="F:serine-type endopeptidase activity"/>
    <property type="evidence" value="ECO:0007669"/>
    <property type="project" value="InterPro"/>
</dbReference>
<dbReference type="FunFam" id="2.40.10.10:FF:000006">
    <property type="entry name" value="Serine proteinase stubble"/>
    <property type="match status" value="1"/>
</dbReference>
<organism evidence="7 8">
    <name type="scientific">Cryptotermes secundus</name>
    <dbReference type="NCBI Taxonomy" id="105785"/>
    <lineage>
        <taxon>Eukaryota</taxon>
        <taxon>Metazoa</taxon>
        <taxon>Ecdysozoa</taxon>
        <taxon>Arthropoda</taxon>
        <taxon>Hexapoda</taxon>
        <taxon>Insecta</taxon>
        <taxon>Pterygota</taxon>
        <taxon>Neoptera</taxon>
        <taxon>Polyneoptera</taxon>
        <taxon>Dictyoptera</taxon>
        <taxon>Blattodea</taxon>
        <taxon>Blattoidea</taxon>
        <taxon>Termitoidae</taxon>
        <taxon>Kalotermitidae</taxon>
        <taxon>Cryptotermitinae</taxon>
        <taxon>Cryptotermes</taxon>
    </lineage>
</organism>
<dbReference type="FunCoup" id="A0A2J7Q474">
    <property type="interactions" value="11"/>
</dbReference>